<protein>
    <submittedName>
        <fullName evidence="3">Universal stress protein</fullName>
    </submittedName>
</protein>
<evidence type="ECO:0000313" key="4">
    <source>
        <dbReference type="Proteomes" id="UP001595821"/>
    </source>
</evidence>
<evidence type="ECO:0000259" key="2">
    <source>
        <dbReference type="Pfam" id="PF00582"/>
    </source>
</evidence>
<comment type="similarity">
    <text evidence="1">Belongs to the universal stress protein A family.</text>
</comment>
<dbReference type="InterPro" id="IPR014729">
    <property type="entry name" value="Rossmann-like_a/b/a_fold"/>
</dbReference>
<feature type="domain" description="UspA" evidence="2">
    <location>
        <begin position="1"/>
        <end position="137"/>
    </location>
</feature>
<sequence length="143" mass="15254">MYDTILVAVDDGDTARETLEHAVAVAERLGATLHVVTVVEPPGSPMRFGVEEVDALNRAATTLVDDLVAAYADRDLEVHGDVRRGKPAEQILARAEEVDADMILVGRSEASELESAILGSTPDRLVRLSSVPVAIVPEPDADE</sequence>
<organism evidence="3 4">
    <name type="scientific">Natribaculum luteum</name>
    <dbReference type="NCBI Taxonomy" id="1586232"/>
    <lineage>
        <taxon>Archaea</taxon>
        <taxon>Methanobacteriati</taxon>
        <taxon>Methanobacteriota</taxon>
        <taxon>Stenosarchaea group</taxon>
        <taxon>Halobacteria</taxon>
        <taxon>Halobacteriales</taxon>
        <taxon>Natrialbaceae</taxon>
        <taxon>Natribaculum</taxon>
    </lineage>
</organism>
<reference evidence="3 4" key="1">
    <citation type="journal article" date="2014" name="Int. J. Syst. Evol. Microbiol.">
        <title>Complete genome sequence of Corynebacterium casei LMG S-19264T (=DSM 44701T), isolated from a smear-ripened cheese.</title>
        <authorList>
            <consortium name="US DOE Joint Genome Institute (JGI-PGF)"/>
            <person name="Walter F."/>
            <person name="Albersmeier A."/>
            <person name="Kalinowski J."/>
            <person name="Ruckert C."/>
        </authorList>
    </citation>
    <scope>NUCLEOTIDE SEQUENCE [LARGE SCALE GENOMIC DNA]</scope>
    <source>
        <strain evidence="3 4">IBRC-M 10912</strain>
    </source>
</reference>
<dbReference type="AlphaFoldDB" id="A0ABD5P4C2"/>
<dbReference type="Proteomes" id="UP001595821">
    <property type="component" value="Unassembled WGS sequence"/>
</dbReference>
<dbReference type="CDD" id="cd00293">
    <property type="entry name" value="USP-like"/>
    <property type="match status" value="1"/>
</dbReference>
<gene>
    <name evidence="3" type="ORF">ACFOZ7_18940</name>
</gene>
<evidence type="ECO:0000313" key="3">
    <source>
        <dbReference type="EMBL" id="MFC4248975.1"/>
    </source>
</evidence>
<dbReference type="PANTHER" id="PTHR46268">
    <property type="entry name" value="STRESS RESPONSE PROTEIN NHAX"/>
    <property type="match status" value="1"/>
</dbReference>
<dbReference type="Pfam" id="PF00582">
    <property type="entry name" value="Usp"/>
    <property type="match status" value="1"/>
</dbReference>
<comment type="caution">
    <text evidence="3">The sequence shown here is derived from an EMBL/GenBank/DDBJ whole genome shotgun (WGS) entry which is preliminary data.</text>
</comment>
<dbReference type="InterPro" id="IPR006016">
    <property type="entry name" value="UspA"/>
</dbReference>
<dbReference type="RefSeq" id="WP_377071378.1">
    <property type="nucleotide sequence ID" value="NZ_JBHSDJ010000129.1"/>
</dbReference>
<dbReference type="EMBL" id="JBHSDJ010000129">
    <property type="protein sequence ID" value="MFC4248975.1"/>
    <property type="molecule type" value="Genomic_DNA"/>
</dbReference>
<name>A0ABD5P4C2_9EURY</name>
<proteinExistence type="inferred from homology"/>
<dbReference type="PRINTS" id="PR01438">
    <property type="entry name" value="UNVRSLSTRESS"/>
</dbReference>
<dbReference type="Gene3D" id="3.40.50.620">
    <property type="entry name" value="HUPs"/>
    <property type="match status" value="1"/>
</dbReference>
<dbReference type="SUPFAM" id="SSF52402">
    <property type="entry name" value="Adenine nucleotide alpha hydrolases-like"/>
    <property type="match status" value="1"/>
</dbReference>
<dbReference type="PANTHER" id="PTHR46268:SF6">
    <property type="entry name" value="UNIVERSAL STRESS PROTEIN UP12"/>
    <property type="match status" value="1"/>
</dbReference>
<dbReference type="InterPro" id="IPR006015">
    <property type="entry name" value="Universal_stress_UspA"/>
</dbReference>
<accession>A0ABD5P4C2</accession>
<evidence type="ECO:0000256" key="1">
    <source>
        <dbReference type="ARBA" id="ARBA00008791"/>
    </source>
</evidence>